<feature type="compositionally biased region" description="Low complexity" evidence="4">
    <location>
        <begin position="151"/>
        <end position="173"/>
    </location>
</feature>
<dbReference type="CDD" id="cd19511">
    <property type="entry name" value="RecA-like_CDC48_r2-like"/>
    <property type="match status" value="1"/>
</dbReference>
<dbReference type="GO" id="GO:0005634">
    <property type="term" value="C:nucleus"/>
    <property type="evidence" value="ECO:0007669"/>
    <property type="project" value="TreeGrafter"/>
</dbReference>
<dbReference type="Gene3D" id="1.10.10.2010">
    <property type="match status" value="1"/>
</dbReference>
<accession>A0A2P6TTM5</accession>
<feature type="region of interest" description="Disordered" evidence="4">
    <location>
        <begin position="229"/>
        <end position="305"/>
    </location>
</feature>
<dbReference type="Gene3D" id="1.10.8.60">
    <property type="match status" value="2"/>
</dbReference>
<dbReference type="InterPro" id="IPR003960">
    <property type="entry name" value="ATPase_AAA_CS"/>
</dbReference>
<evidence type="ECO:0000256" key="2">
    <source>
        <dbReference type="ARBA" id="ARBA00022741"/>
    </source>
</evidence>
<dbReference type="Proteomes" id="UP000239899">
    <property type="component" value="Unassembled WGS sequence"/>
</dbReference>
<dbReference type="Pfam" id="PF16725">
    <property type="entry name" value="Nucleolin_bd"/>
    <property type="match status" value="1"/>
</dbReference>
<proteinExistence type="inferred from homology"/>
<dbReference type="PANTHER" id="PTHR23077:SF171">
    <property type="entry name" value="NUCLEAR VALOSIN-CONTAINING PROTEIN-LIKE"/>
    <property type="match status" value="1"/>
</dbReference>
<dbReference type="GO" id="GO:0016887">
    <property type="term" value="F:ATP hydrolysis activity"/>
    <property type="evidence" value="ECO:0007669"/>
    <property type="project" value="InterPro"/>
</dbReference>
<feature type="compositionally biased region" description="Low complexity" evidence="4">
    <location>
        <begin position="102"/>
        <end position="114"/>
    </location>
</feature>
<dbReference type="PROSITE" id="PS00674">
    <property type="entry name" value="AAA"/>
    <property type="match status" value="2"/>
</dbReference>
<dbReference type="GO" id="GO:0003723">
    <property type="term" value="F:RNA binding"/>
    <property type="evidence" value="ECO:0007669"/>
    <property type="project" value="TreeGrafter"/>
</dbReference>
<dbReference type="InterPro" id="IPR027417">
    <property type="entry name" value="P-loop_NTPase"/>
</dbReference>
<dbReference type="OrthoDB" id="27435at2759"/>
<gene>
    <name evidence="6" type="ORF">C2E21_3916</name>
</gene>
<dbReference type="InterPro" id="IPR003959">
    <property type="entry name" value="ATPase_AAA_core"/>
</dbReference>
<dbReference type="SUPFAM" id="SSF52540">
    <property type="entry name" value="P-loop containing nucleoside triphosphate hydrolases"/>
    <property type="match status" value="2"/>
</dbReference>
<name>A0A2P6TTM5_CHLSO</name>
<dbReference type="STRING" id="3076.A0A2P6TTM5"/>
<dbReference type="InterPro" id="IPR041569">
    <property type="entry name" value="AAA_lid_3"/>
</dbReference>
<feature type="compositionally biased region" description="Low complexity" evidence="4">
    <location>
        <begin position="988"/>
        <end position="1014"/>
    </location>
</feature>
<dbReference type="Gene3D" id="3.40.50.300">
    <property type="entry name" value="P-loop containing nucleotide triphosphate hydrolases"/>
    <property type="match status" value="2"/>
</dbReference>
<dbReference type="FunFam" id="3.40.50.300:FF:000365">
    <property type="entry name" value="Ribosome biogenesis ATPase RIX7"/>
    <property type="match status" value="1"/>
</dbReference>
<dbReference type="GO" id="GO:0042254">
    <property type="term" value="P:ribosome biogenesis"/>
    <property type="evidence" value="ECO:0007669"/>
    <property type="project" value="TreeGrafter"/>
</dbReference>
<dbReference type="EMBL" id="LHPG02000007">
    <property type="protein sequence ID" value="PRW57417.1"/>
    <property type="molecule type" value="Genomic_DNA"/>
</dbReference>
<dbReference type="AlphaFoldDB" id="A0A2P6TTM5"/>
<feature type="domain" description="AAA+ ATPase" evidence="5">
    <location>
        <begin position="731"/>
        <end position="867"/>
    </location>
</feature>
<feature type="region of interest" description="Disordered" evidence="4">
    <location>
        <begin position="82"/>
        <end position="173"/>
    </location>
</feature>
<sequence length="1038" mass="106423">MKQKRTSGSGLFDKLLVPRIENYGTNNDITDTDAVCEYLRRNYREYTRTKLPVFRQQVERAVEAIARKGGLTKAELRLQAVERQHTSGRSREAGSTAGGGSDSDTSSGSGSDSEGSSELDLDSGAAVLPGEGQATPGTGMNRSMMSLYGTAPKADSAGAAPEAPAGGEAAEGEAPAFAPPHVVAAAAARAAKEAAAAQQQKSGTGRQQGAAASASMEVCSQGEAAAAAAGQPAAGPASASGRQQQEQQADAAPSTSGRPAPSTAVKNKRGGGTTPAERAATSKRPRTAGGGRGGGGVGSTLTPPKPVTYADLGGIEPILDDIRELIEYPLKHPEVYGWLGVEPPRGVLLHGPPGCGKTALANAIANECGVPFLRVSAPEIVSGMSGESEAKIRQLFQEAASLAPCIVFIDEIDAIAPKRDTAQREMERRIVAQMLTCMDDLSSLYVQSRGDDSGTAAGEAAAAGAAAEGGAAASPLLEGKHVVVIGATNRPDALDPALRRAGRFDREISMGIPSEEARWKILQVLSRRLRLSGNFDFKVVAKRTPGFVGADLAALMKESAALAVKRIFRELEAVAAAEEAARAAESAAREAAGAAGVLAAAQQPPVTPGPAPEQPDGGNSRLPGVQQDVQQPAAPGEQQAAAAGGGAAPQRRMGAGALNAVELAGLAITMGDFEEAVPKVQPSVRREGFATTPDVTWDDVGSLGEVREELAFAITQPIQHPEVFEAMGLRAATGVLLFGPPGCGKTLVAKAAAAESGANFISIKGPELLNKYVGESERAVRQLFSRARAAAPCVLFFDEMDALAPRRGSDVNQSSERVVNQLLTEMDGIEGRAGVYLVAATNRPDMIDPALLRPGRLDKILYVPLPPPEGRASILAALTRRTPLAPGVDLEALGASPALTGFSGADLAALVREACVLALKESIAGSISASAGLAARSAAAGPPLVSAAHFAAAAQRVQPSVSRKDQRMYDALRLRLRSARGHLRPEEGGAAPTEGGPAASGVDGADAADGGPADMVSAKNEEGEGGAPMEEDPVAQPA</sequence>
<evidence type="ECO:0000256" key="1">
    <source>
        <dbReference type="ARBA" id="ARBA00006914"/>
    </source>
</evidence>
<feature type="compositionally biased region" description="Basic and acidic residues" evidence="4">
    <location>
        <begin position="82"/>
        <end position="92"/>
    </location>
</feature>
<feature type="compositionally biased region" description="Gly residues" evidence="4">
    <location>
        <begin position="288"/>
        <end position="298"/>
    </location>
</feature>
<feature type="region of interest" description="Disordered" evidence="4">
    <location>
        <begin position="595"/>
        <end position="651"/>
    </location>
</feature>
<keyword evidence="3" id="KW-0067">ATP-binding</keyword>
<dbReference type="SMART" id="SM00382">
    <property type="entry name" value="AAA"/>
    <property type="match status" value="2"/>
</dbReference>
<keyword evidence="2" id="KW-0547">Nucleotide-binding</keyword>
<dbReference type="InterPro" id="IPR031996">
    <property type="entry name" value="NVL2_nucleolin-bd"/>
</dbReference>
<feature type="region of interest" description="Disordered" evidence="4">
    <location>
        <begin position="979"/>
        <end position="1038"/>
    </location>
</feature>
<dbReference type="InterPro" id="IPR003593">
    <property type="entry name" value="AAA+_ATPase"/>
</dbReference>
<dbReference type="Pfam" id="PF00004">
    <property type="entry name" value="AAA"/>
    <property type="match status" value="2"/>
</dbReference>
<evidence type="ECO:0000313" key="6">
    <source>
        <dbReference type="EMBL" id="PRW57417.1"/>
    </source>
</evidence>
<evidence type="ECO:0000313" key="7">
    <source>
        <dbReference type="Proteomes" id="UP000239899"/>
    </source>
</evidence>
<evidence type="ECO:0000259" key="5">
    <source>
        <dbReference type="SMART" id="SM00382"/>
    </source>
</evidence>
<dbReference type="InterPro" id="IPR050168">
    <property type="entry name" value="AAA_ATPase_domain"/>
</dbReference>
<feature type="compositionally biased region" description="Polar residues" evidence="4">
    <location>
        <begin position="135"/>
        <end position="144"/>
    </location>
</feature>
<dbReference type="GO" id="GO:0005524">
    <property type="term" value="F:ATP binding"/>
    <property type="evidence" value="ECO:0007669"/>
    <property type="project" value="UniProtKB-KW"/>
</dbReference>
<feature type="compositionally biased region" description="Low complexity" evidence="4">
    <location>
        <begin position="630"/>
        <end position="651"/>
    </location>
</feature>
<feature type="compositionally biased region" description="Low complexity" evidence="4">
    <location>
        <begin position="229"/>
        <end position="245"/>
    </location>
</feature>
<protein>
    <submittedName>
        <fullName evidence="6">Ribosome biogenesis ATPase RIX7</fullName>
    </submittedName>
</protein>
<dbReference type="PANTHER" id="PTHR23077">
    <property type="entry name" value="AAA-FAMILY ATPASE"/>
    <property type="match status" value="1"/>
</dbReference>
<comment type="caution">
    <text evidence="6">The sequence shown here is derived from an EMBL/GenBank/DDBJ whole genome shotgun (WGS) entry which is preliminary data.</text>
</comment>
<reference evidence="6 7" key="1">
    <citation type="journal article" date="2018" name="Plant J.">
        <title>Genome sequences of Chlorella sorokiniana UTEX 1602 and Micractinium conductrix SAG 241.80: implications to maltose excretion by a green alga.</title>
        <authorList>
            <person name="Arriola M.B."/>
            <person name="Velmurugan N."/>
            <person name="Zhang Y."/>
            <person name="Plunkett M.H."/>
            <person name="Hondzo H."/>
            <person name="Barney B.M."/>
        </authorList>
    </citation>
    <scope>NUCLEOTIDE SEQUENCE [LARGE SCALE GENOMIC DNA]</scope>
    <source>
        <strain evidence="7">UTEX 1602</strain>
    </source>
</reference>
<dbReference type="FunFam" id="3.40.50.300:FF:000149">
    <property type="entry name" value="Nuclear valosin-containing protein-like"/>
    <property type="match status" value="1"/>
</dbReference>
<organism evidence="6 7">
    <name type="scientific">Chlorella sorokiniana</name>
    <name type="common">Freshwater green alga</name>
    <dbReference type="NCBI Taxonomy" id="3076"/>
    <lineage>
        <taxon>Eukaryota</taxon>
        <taxon>Viridiplantae</taxon>
        <taxon>Chlorophyta</taxon>
        <taxon>core chlorophytes</taxon>
        <taxon>Trebouxiophyceae</taxon>
        <taxon>Chlorellales</taxon>
        <taxon>Chlorellaceae</taxon>
        <taxon>Chlorella clade</taxon>
        <taxon>Chlorella</taxon>
    </lineage>
</organism>
<dbReference type="GO" id="GO:1990275">
    <property type="term" value="F:preribosome binding"/>
    <property type="evidence" value="ECO:0007669"/>
    <property type="project" value="TreeGrafter"/>
</dbReference>
<evidence type="ECO:0000256" key="3">
    <source>
        <dbReference type="ARBA" id="ARBA00022840"/>
    </source>
</evidence>
<feature type="domain" description="AAA+ ATPase" evidence="5">
    <location>
        <begin position="343"/>
        <end position="514"/>
    </location>
</feature>
<evidence type="ECO:0000256" key="4">
    <source>
        <dbReference type="SAM" id="MobiDB-lite"/>
    </source>
</evidence>
<keyword evidence="7" id="KW-1185">Reference proteome</keyword>
<comment type="similarity">
    <text evidence="1">Belongs to the AAA ATPase family.</text>
</comment>
<feature type="compositionally biased region" description="Acidic residues" evidence="4">
    <location>
        <begin position="1029"/>
        <end position="1038"/>
    </location>
</feature>
<dbReference type="Pfam" id="PF17862">
    <property type="entry name" value="AAA_lid_3"/>
    <property type="match status" value="2"/>
</dbReference>
<dbReference type="InterPro" id="IPR038100">
    <property type="entry name" value="NLV2_N_sf"/>
</dbReference>